<feature type="domain" description="Bifunctional transglycosylase second" evidence="26">
    <location>
        <begin position="39"/>
        <end position="122"/>
    </location>
</feature>
<keyword evidence="11 23" id="KW-0808">Transferase</keyword>
<evidence type="ECO:0000256" key="5">
    <source>
        <dbReference type="ARBA" id="ARBA00007739"/>
    </source>
</evidence>
<evidence type="ECO:0000313" key="28">
    <source>
        <dbReference type="Proteomes" id="UP001500171"/>
    </source>
</evidence>
<evidence type="ECO:0000259" key="26">
    <source>
        <dbReference type="Pfam" id="PF14814"/>
    </source>
</evidence>
<dbReference type="NCBIfam" id="NF007061">
    <property type="entry name" value="PRK09506.1"/>
    <property type="match status" value="1"/>
</dbReference>
<evidence type="ECO:0000256" key="4">
    <source>
        <dbReference type="ARBA" id="ARBA00007090"/>
    </source>
</evidence>
<evidence type="ECO:0000256" key="14">
    <source>
        <dbReference type="ARBA" id="ARBA00022984"/>
    </source>
</evidence>
<comment type="similarity">
    <text evidence="5 23">In the N-terminal section; belongs to the glycosyltransferase 51 family.</text>
</comment>
<dbReference type="PANTHER" id="PTHR32282">
    <property type="entry name" value="BINDING PROTEIN TRANSPEPTIDASE, PUTATIVE-RELATED"/>
    <property type="match status" value="1"/>
</dbReference>
<evidence type="ECO:0000256" key="19">
    <source>
        <dbReference type="ARBA" id="ARBA00032454"/>
    </source>
</evidence>
<keyword evidence="16" id="KW-0046">Antibiotic resistance</keyword>
<dbReference type="InterPro" id="IPR050396">
    <property type="entry name" value="Glycosyltr_51/Transpeptidase"/>
</dbReference>
<keyword evidence="8" id="KW-0121">Carboxypeptidase</keyword>
<comment type="subcellular location">
    <subcellularLocation>
        <location evidence="2">Cell membrane</location>
    </subcellularLocation>
</comment>
<keyword evidence="7" id="KW-1003">Cell membrane</keyword>
<dbReference type="InterPro" id="IPR023346">
    <property type="entry name" value="Lysozyme-like_dom_sf"/>
</dbReference>
<dbReference type="Gene3D" id="3.40.710.10">
    <property type="entry name" value="DD-peptidase/beta-lactamase superfamily"/>
    <property type="match status" value="1"/>
</dbReference>
<keyword evidence="15" id="KW-0472">Membrane</keyword>
<gene>
    <name evidence="27" type="primary">mrcB</name>
    <name evidence="27" type="ORF">GCM10023211_25770</name>
</gene>
<feature type="domain" description="Glycosyl transferase family 51" evidence="25">
    <location>
        <begin position="130"/>
        <end position="305"/>
    </location>
</feature>
<comment type="catalytic activity">
    <reaction evidence="21">
        <text>[GlcNAc-(1-&gt;4)-Mur2Ac(oyl-L-Ala-gamma-D-Glu-L-Lys-D-Ala-D-Ala)](n)-di-trans,octa-cis-undecaprenyl diphosphate + beta-D-GlcNAc-(1-&gt;4)-Mur2Ac(oyl-L-Ala-gamma-D-Glu-L-Lys-D-Ala-D-Ala)-di-trans,octa-cis-undecaprenyl diphosphate = [GlcNAc-(1-&gt;4)-Mur2Ac(oyl-L-Ala-gamma-D-Glu-L-Lys-D-Ala-D-Ala)](n+1)-di-trans,octa-cis-undecaprenyl diphosphate + di-trans,octa-cis-undecaprenyl diphosphate + H(+)</text>
        <dbReference type="Rhea" id="RHEA:23708"/>
        <dbReference type="Rhea" id="RHEA-COMP:9602"/>
        <dbReference type="Rhea" id="RHEA-COMP:9603"/>
        <dbReference type="ChEBI" id="CHEBI:15378"/>
        <dbReference type="ChEBI" id="CHEBI:58405"/>
        <dbReference type="ChEBI" id="CHEBI:60033"/>
        <dbReference type="ChEBI" id="CHEBI:78435"/>
        <dbReference type="EC" id="2.4.99.28"/>
    </reaction>
</comment>
<evidence type="ECO:0000256" key="9">
    <source>
        <dbReference type="ARBA" id="ARBA00022670"/>
    </source>
</evidence>
<name>A0ABP9NJ16_9GAMM</name>
<proteinExistence type="inferred from homology"/>
<keyword evidence="18 23" id="KW-0961">Cell wall biogenesis/degradation</keyword>
<feature type="domain" description="Penicillin-binding protein transpeptidase" evidence="24">
    <location>
        <begin position="399"/>
        <end position="656"/>
    </location>
</feature>
<keyword evidence="28" id="KW-1185">Reference proteome</keyword>
<dbReference type="GO" id="GO:0016740">
    <property type="term" value="F:transferase activity"/>
    <property type="evidence" value="ECO:0007669"/>
    <property type="project" value="UniProtKB-KW"/>
</dbReference>
<dbReference type="NCBIfam" id="TIGR02071">
    <property type="entry name" value="PBP_1b"/>
    <property type="match status" value="1"/>
</dbReference>
<sequence length="745" mass="83710">MVAAITIVYGIYLDQQIKERIDGNVWELPAAVYGQIIELEPDENRSKDEIISILNGAQYRQVLVASRPGEFVVNDDSIEIYRRPFYFPDIEEPAFRAKIKFNQYGIARITNIDSGRDFGVLRIDPKLITMLHSPNNEQRLFVPLKDFPDSLVQTLVATEDRRFYEHDGVSVYSIFRAIYANLTTGRTVQGGSTLTQQLVKNLFLTNERSYTRKIREAYMAIILDSRYSKERILELYLNEVYLGQNVDEEIHGFPLASIYYFGRPVNELTLDQQALLVGMVKGASVYNPWTRPNNALERRNVVLKLIKDHNIIDDELYELLKQRPLAVLPKGGVISPQPAFMQLVRQSLREQLGEQANYLSGMKIFTTFDPVVQNAAENAVTEEMARLRALTKKNELQTAVTIVDRQTGEVRALIGSADPHYAGFNRALYARRPIGSLAKPPTYLTALSQPEHYQLNTWLDDKPLSIKVDSRTVWEPKNFDKQYSNQVMLVDALAKSLNVPSVNLGMSIGLAASEKTLLSLGVPKAEIKAVPSRFLGTLELTPLETAQMYQVIGNTGKKANLSVLRYVVSDKGELIYQSYPNAQQAVSAQAAYLTTFAMQKVVEYGTARTLSHQYSDAYLAAKTGTTNDLRDSWFVGIDGKDVTVVWVGLDDHKPMQLTGSSGALKIYQKYLSQHAPQRLRQNTPSNISLLSINAQGNWQCDAAGVRVLPAWTADKALLCAGFNQVPRDEEPQSDAPGWLKEMFGF</sequence>
<dbReference type="Pfam" id="PF00912">
    <property type="entry name" value="Transgly"/>
    <property type="match status" value="1"/>
</dbReference>
<comment type="function">
    <text evidence="1 23">Cell wall formation. Synthesis of cross-linked peptidoglycan from the lipid intermediates. The enzyme has a penicillin-insensitive transglycosylase N-terminal domain (formation of linear glycan strands) and a penicillin-sensitive transpeptidase C-terminal domain (cross-linking of the peptide subunits).</text>
</comment>
<evidence type="ECO:0000256" key="10">
    <source>
        <dbReference type="ARBA" id="ARBA00022676"/>
    </source>
</evidence>
<evidence type="ECO:0000313" key="27">
    <source>
        <dbReference type="EMBL" id="GAA5115200.1"/>
    </source>
</evidence>
<dbReference type="SUPFAM" id="SSF53955">
    <property type="entry name" value="Lysozyme-like"/>
    <property type="match status" value="1"/>
</dbReference>
<dbReference type="PIRSF" id="PIRSF002799">
    <property type="entry name" value="PBP_1b"/>
    <property type="match status" value="1"/>
</dbReference>
<evidence type="ECO:0000256" key="21">
    <source>
        <dbReference type="ARBA" id="ARBA00049902"/>
    </source>
</evidence>
<dbReference type="InterPro" id="IPR001264">
    <property type="entry name" value="Glyco_trans_51"/>
</dbReference>
<evidence type="ECO:0000256" key="11">
    <source>
        <dbReference type="ARBA" id="ARBA00022679"/>
    </source>
</evidence>
<evidence type="ECO:0000259" key="25">
    <source>
        <dbReference type="Pfam" id="PF00912"/>
    </source>
</evidence>
<keyword evidence="9" id="KW-0645">Protease</keyword>
<dbReference type="PANTHER" id="PTHR32282:SF11">
    <property type="entry name" value="PENICILLIN-BINDING PROTEIN 1B"/>
    <property type="match status" value="1"/>
</dbReference>
<dbReference type="Pfam" id="PF00905">
    <property type="entry name" value="Transpeptidase"/>
    <property type="match status" value="1"/>
</dbReference>
<evidence type="ECO:0000256" key="16">
    <source>
        <dbReference type="ARBA" id="ARBA00023251"/>
    </source>
</evidence>
<dbReference type="Gene3D" id="1.20.5.100">
    <property type="entry name" value="Cytochrome c1, transmembrane anchor, C-terminal"/>
    <property type="match status" value="1"/>
</dbReference>
<evidence type="ECO:0000256" key="6">
    <source>
        <dbReference type="ARBA" id="ARBA00018637"/>
    </source>
</evidence>
<accession>A0ABP9NJ16</accession>
<evidence type="ECO:0000256" key="8">
    <source>
        <dbReference type="ARBA" id="ARBA00022645"/>
    </source>
</evidence>
<dbReference type="Gene3D" id="1.10.3810.10">
    <property type="entry name" value="Biosynthetic peptidoglycan transglycosylase-like"/>
    <property type="match status" value="1"/>
</dbReference>
<comment type="catalytic activity">
    <reaction evidence="20">
        <text>Preferential cleavage: (Ac)2-L-Lys-D-Ala-|-D-Ala. Also transpeptidation of peptidyl-alanyl moieties that are N-acyl substituents of D-alanine.</text>
        <dbReference type="EC" id="3.4.16.4"/>
    </reaction>
</comment>
<dbReference type="InterPro" id="IPR001460">
    <property type="entry name" value="PCN-bd_Tpept"/>
</dbReference>
<comment type="pathway">
    <text evidence="3 23">Cell wall biogenesis; peptidoglycan biosynthesis.</text>
</comment>
<keyword evidence="17" id="KW-0511">Multifunctional enzyme</keyword>
<evidence type="ECO:0000256" key="15">
    <source>
        <dbReference type="ARBA" id="ARBA00023136"/>
    </source>
</evidence>
<evidence type="ECO:0000256" key="17">
    <source>
        <dbReference type="ARBA" id="ARBA00023268"/>
    </source>
</evidence>
<dbReference type="InterPro" id="IPR036950">
    <property type="entry name" value="PBP_transglycosylase"/>
</dbReference>
<keyword evidence="14 23" id="KW-0573">Peptidoglycan synthesis</keyword>
<organism evidence="27 28">
    <name type="scientific">Orbus sasakiae</name>
    <dbReference type="NCBI Taxonomy" id="1078475"/>
    <lineage>
        <taxon>Bacteria</taxon>
        <taxon>Pseudomonadati</taxon>
        <taxon>Pseudomonadota</taxon>
        <taxon>Gammaproteobacteria</taxon>
        <taxon>Orbales</taxon>
        <taxon>Orbaceae</taxon>
        <taxon>Orbus</taxon>
    </lineage>
</organism>
<comment type="caution">
    <text evidence="27">The sequence shown here is derived from an EMBL/GenBank/DDBJ whole genome shotgun (WGS) entry which is preliminary data.</text>
</comment>
<evidence type="ECO:0000256" key="12">
    <source>
        <dbReference type="ARBA" id="ARBA00022801"/>
    </source>
</evidence>
<evidence type="ECO:0000256" key="23">
    <source>
        <dbReference type="PIRNR" id="PIRNR002799"/>
    </source>
</evidence>
<evidence type="ECO:0000259" key="24">
    <source>
        <dbReference type="Pfam" id="PF00905"/>
    </source>
</evidence>
<dbReference type="EMBL" id="BAABHY010000015">
    <property type="protein sequence ID" value="GAA5115200.1"/>
    <property type="molecule type" value="Genomic_DNA"/>
</dbReference>
<keyword evidence="13 23" id="KW-0133">Cell shape</keyword>
<dbReference type="InterPro" id="IPR011813">
    <property type="entry name" value="PBP_1b"/>
</dbReference>
<dbReference type="Gene3D" id="3.30.2060.10">
    <property type="entry name" value="Penicillin-binding protein 1b domain"/>
    <property type="match status" value="1"/>
</dbReference>
<evidence type="ECO:0000256" key="2">
    <source>
        <dbReference type="ARBA" id="ARBA00004236"/>
    </source>
</evidence>
<protein>
    <recommendedName>
        <fullName evidence="6 22">Penicillin-binding protein 1B</fullName>
        <shortName evidence="23">PBP-1b</shortName>
        <shortName evidence="23">PBP1b</shortName>
    </recommendedName>
    <alternativeName>
        <fullName evidence="19 23">Murein polymerase</fullName>
    </alternativeName>
</protein>
<dbReference type="Pfam" id="PF14814">
    <property type="entry name" value="UB2H"/>
    <property type="match status" value="1"/>
</dbReference>
<dbReference type="InterPro" id="IPR012338">
    <property type="entry name" value="Beta-lactam/transpept-like"/>
</dbReference>
<evidence type="ECO:0000256" key="22">
    <source>
        <dbReference type="NCBIfam" id="TIGR02071"/>
    </source>
</evidence>
<keyword evidence="10 23" id="KW-0328">Glycosyltransferase</keyword>
<evidence type="ECO:0000256" key="13">
    <source>
        <dbReference type="ARBA" id="ARBA00022960"/>
    </source>
</evidence>
<dbReference type="InterPro" id="IPR028166">
    <property type="entry name" value="UB2H"/>
</dbReference>
<evidence type="ECO:0000256" key="7">
    <source>
        <dbReference type="ARBA" id="ARBA00022475"/>
    </source>
</evidence>
<reference evidence="28" key="1">
    <citation type="journal article" date="2019" name="Int. J. Syst. Evol. Microbiol.">
        <title>The Global Catalogue of Microorganisms (GCM) 10K type strain sequencing project: providing services to taxonomists for standard genome sequencing and annotation.</title>
        <authorList>
            <consortium name="The Broad Institute Genomics Platform"/>
            <consortium name="The Broad Institute Genome Sequencing Center for Infectious Disease"/>
            <person name="Wu L."/>
            <person name="Ma J."/>
        </authorList>
    </citation>
    <scope>NUCLEOTIDE SEQUENCE [LARGE SCALE GENOMIC DNA]</scope>
    <source>
        <strain evidence="28">JCM 18050</strain>
    </source>
</reference>
<evidence type="ECO:0000256" key="18">
    <source>
        <dbReference type="ARBA" id="ARBA00023316"/>
    </source>
</evidence>
<dbReference type="Proteomes" id="UP001500171">
    <property type="component" value="Unassembled WGS sequence"/>
</dbReference>
<comment type="similarity">
    <text evidence="4 23">In the C-terminal section; belongs to the transpeptidase family.</text>
</comment>
<evidence type="ECO:0000256" key="20">
    <source>
        <dbReference type="ARBA" id="ARBA00034000"/>
    </source>
</evidence>
<keyword evidence="12" id="KW-0378">Hydrolase</keyword>
<evidence type="ECO:0000256" key="3">
    <source>
        <dbReference type="ARBA" id="ARBA00004752"/>
    </source>
</evidence>
<evidence type="ECO:0000256" key="1">
    <source>
        <dbReference type="ARBA" id="ARBA00002624"/>
    </source>
</evidence>
<dbReference type="SUPFAM" id="SSF56601">
    <property type="entry name" value="beta-lactamase/transpeptidase-like"/>
    <property type="match status" value="1"/>
</dbReference>